<feature type="region of interest" description="Disordered" evidence="1">
    <location>
        <begin position="1"/>
        <end position="22"/>
    </location>
</feature>
<sequence length="91" mass="9453">MEVDFGDAAELRGARRDDPAGALAGDLRADLDVDPAEALVACGEDHRVDGGVELTKPAETAGRGRAEDTKPAELAAGAADAADPEREQNRR</sequence>
<evidence type="ECO:0000313" key="3">
    <source>
        <dbReference type="Proteomes" id="UP001165121"/>
    </source>
</evidence>
<proteinExistence type="predicted"/>
<feature type="compositionally biased region" description="Basic and acidic residues" evidence="1">
    <location>
        <begin position="62"/>
        <end position="71"/>
    </location>
</feature>
<dbReference type="EMBL" id="BSXT01019173">
    <property type="protein sequence ID" value="GMG17970.1"/>
    <property type="molecule type" value="Genomic_DNA"/>
</dbReference>
<reference evidence="2" key="1">
    <citation type="submission" date="2023-04" db="EMBL/GenBank/DDBJ databases">
        <title>Phytophthora fragariaefolia NBRC 109709.</title>
        <authorList>
            <person name="Ichikawa N."/>
            <person name="Sato H."/>
            <person name="Tonouchi N."/>
        </authorList>
    </citation>
    <scope>NUCLEOTIDE SEQUENCE</scope>
    <source>
        <strain evidence="2">NBRC 109709</strain>
    </source>
</reference>
<evidence type="ECO:0000256" key="1">
    <source>
        <dbReference type="SAM" id="MobiDB-lite"/>
    </source>
</evidence>
<feature type="compositionally biased region" description="Low complexity" evidence="1">
    <location>
        <begin position="72"/>
        <end position="81"/>
    </location>
</feature>
<organism evidence="2 3">
    <name type="scientific">Phytophthora fragariaefolia</name>
    <dbReference type="NCBI Taxonomy" id="1490495"/>
    <lineage>
        <taxon>Eukaryota</taxon>
        <taxon>Sar</taxon>
        <taxon>Stramenopiles</taxon>
        <taxon>Oomycota</taxon>
        <taxon>Peronosporomycetes</taxon>
        <taxon>Peronosporales</taxon>
        <taxon>Peronosporaceae</taxon>
        <taxon>Phytophthora</taxon>
    </lineage>
</organism>
<comment type="caution">
    <text evidence="2">The sequence shown here is derived from an EMBL/GenBank/DDBJ whole genome shotgun (WGS) entry which is preliminary data.</text>
</comment>
<feature type="region of interest" description="Disordered" evidence="1">
    <location>
        <begin position="50"/>
        <end position="91"/>
    </location>
</feature>
<accession>A0A9W6YRK0</accession>
<name>A0A9W6YRK0_9STRA</name>
<protein>
    <submittedName>
        <fullName evidence="2">Unnamed protein product</fullName>
    </submittedName>
</protein>
<dbReference type="AlphaFoldDB" id="A0A9W6YRK0"/>
<keyword evidence="3" id="KW-1185">Reference proteome</keyword>
<gene>
    <name evidence="2" type="ORF">Pfra01_003047900</name>
</gene>
<evidence type="ECO:0000313" key="2">
    <source>
        <dbReference type="EMBL" id="GMG17970.1"/>
    </source>
</evidence>
<dbReference type="Proteomes" id="UP001165121">
    <property type="component" value="Unassembled WGS sequence"/>
</dbReference>
<feature type="compositionally biased region" description="Basic and acidic residues" evidence="1">
    <location>
        <begin position="9"/>
        <end position="19"/>
    </location>
</feature>